<dbReference type="RefSeq" id="WP_322468358.1">
    <property type="nucleotide sequence ID" value="NZ_JAXOJX010000096.1"/>
</dbReference>
<keyword evidence="2" id="KW-1185">Reference proteome</keyword>
<evidence type="ECO:0000313" key="1">
    <source>
        <dbReference type="EMBL" id="MDZ5461095.1"/>
    </source>
</evidence>
<dbReference type="EMBL" id="JAXOJX010000096">
    <property type="protein sequence ID" value="MDZ5461095.1"/>
    <property type="molecule type" value="Genomic_DNA"/>
</dbReference>
<accession>A0ABU5IQC2</accession>
<dbReference type="Proteomes" id="UP001293718">
    <property type="component" value="Unassembled WGS sequence"/>
</dbReference>
<evidence type="ECO:0000313" key="2">
    <source>
        <dbReference type="Proteomes" id="UP001293718"/>
    </source>
</evidence>
<protein>
    <submittedName>
        <fullName evidence="1">Uncharacterized protein</fullName>
    </submittedName>
</protein>
<proteinExistence type="predicted"/>
<reference evidence="1 2" key="1">
    <citation type="submission" date="2023-11" db="EMBL/GenBank/DDBJ databases">
        <title>Draft genome of Azohydromonas lata strain H1 (DSM1123), a polyhydroxyalkanoate producer.</title>
        <authorList>
            <person name="Traversa D."/>
            <person name="D'Addabbo P."/>
            <person name="Pazzani C."/>
            <person name="Manzari C."/>
            <person name="Chiara M."/>
            <person name="Scrascia M."/>
        </authorList>
    </citation>
    <scope>NUCLEOTIDE SEQUENCE [LARGE SCALE GENOMIC DNA]</scope>
    <source>
        <strain evidence="1 2">H1</strain>
    </source>
</reference>
<gene>
    <name evidence="1" type="ORF">SM757_31430</name>
</gene>
<comment type="caution">
    <text evidence="1">The sequence shown here is derived from an EMBL/GenBank/DDBJ whole genome shotgun (WGS) entry which is preliminary data.</text>
</comment>
<name>A0ABU5IQC2_9BURK</name>
<organism evidence="1 2">
    <name type="scientific">Azohydromonas lata</name>
    <dbReference type="NCBI Taxonomy" id="45677"/>
    <lineage>
        <taxon>Bacteria</taxon>
        <taxon>Pseudomonadati</taxon>
        <taxon>Pseudomonadota</taxon>
        <taxon>Betaproteobacteria</taxon>
        <taxon>Burkholderiales</taxon>
        <taxon>Sphaerotilaceae</taxon>
        <taxon>Azohydromonas</taxon>
    </lineage>
</organism>
<sequence>MDAPTRTGISVPEVVKIFIQTWVTAGQWRMTQTLALFWEGNLKTAGISTGVTSNLDWP</sequence>